<dbReference type="AlphaFoldDB" id="A0A381MZA0"/>
<evidence type="ECO:0000256" key="4">
    <source>
        <dbReference type="ARBA" id="ARBA00022490"/>
    </source>
</evidence>
<dbReference type="EMBL" id="UINC01000027">
    <property type="protein sequence ID" value="SUZ47646.1"/>
    <property type="molecule type" value="Genomic_DNA"/>
</dbReference>
<dbReference type="InterPro" id="IPR035990">
    <property type="entry name" value="TIM_sf"/>
</dbReference>
<dbReference type="NCBIfam" id="TIGR00419">
    <property type="entry name" value="tim"/>
    <property type="match status" value="1"/>
</dbReference>
<dbReference type="InterPro" id="IPR020861">
    <property type="entry name" value="Triosephosphate_isomerase_AS"/>
</dbReference>
<dbReference type="GO" id="GO:0004807">
    <property type="term" value="F:triose-phosphate isomerase activity"/>
    <property type="evidence" value="ECO:0007669"/>
    <property type="project" value="UniProtKB-EC"/>
</dbReference>
<dbReference type="InterPro" id="IPR022896">
    <property type="entry name" value="TrioseP_Isoase_bac/euk"/>
</dbReference>
<comment type="pathway">
    <text evidence="1">Carbohydrate degradation; glycolysis; D-glyceraldehyde 3-phosphate from glycerone phosphate: step 1/1.</text>
</comment>
<reference evidence="7" key="1">
    <citation type="submission" date="2018-05" db="EMBL/GenBank/DDBJ databases">
        <authorList>
            <person name="Lanie J.A."/>
            <person name="Ng W.-L."/>
            <person name="Kazmierczak K.M."/>
            <person name="Andrzejewski T.M."/>
            <person name="Davidsen T.M."/>
            <person name="Wayne K.J."/>
            <person name="Tettelin H."/>
            <person name="Glass J.I."/>
            <person name="Rusch D."/>
            <person name="Podicherti R."/>
            <person name="Tsui H.-C.T."/>
            <person name="Winkler M.E."/>
        </authorList>
    </citation>
    <scope>NUCLEOTIDE SEQUENCE</scope>
</reference>
<dbReference type="FunFam" id="3.20.20.70:FF:000016">
    <property type="entry name" value="Triosephosphate isomerase"/>
    <property type="match status" value="1"/>
</dbReference>
<evidence type="ECO:0000256" key="1">
    <source>
        <dbReference type="ARBA" id="ARBA00004680"/>
    </source>
</evidence>
<keyword evidence="4" id="KW-0963">Cytoplasm</keyword>
<dbReference type="HAMAP" id="MF_00147_B">
    <property type="entry name" value="TIM_B"/>
    <property type="match status" value="1"/>
</dbReference>
<dbReference type="CDD" id="cd00311">
    <property type="entry name" value="TIM"/>
    <property type="match status" value="1"/>
</dbReference>
<dbReference type="SUPFAM" id="SSF51351">
    <property type="entry name" value="Triosephosphate isomerase (TIM)"/>
    <property type="match status" value="1"/>
</dbReference>
<dbReference type="Gene3D" id="3.20.20.70">
    <property type="entry name" value="Aldolase class I"/>
    <property type="match status" value="1"/>
</dbReference>
<keyword evidence="3" id="KW-0312">Gluconeogenesis</keyword>
<dbReference type="GO" id="GO:0046166">
    <property type="term" value="P:glyceraldehyde-3-phosphate biosynthetic process"/>
    <property type="evidence" value="ECO:0007669"/>
    <property type="project" value="TreeGrafter"/>
</dbReference>
<proteinExistence type="inferred from homology"/>
<evidence type="ECO:0000256" key="3">
    <source>
        <dbReference type="ARBA" id="ARBA00022432"/>
    </source>
</evidence>
<accession>A0A381MZA0</accession>
<gene>
    <name evidence="7" type="ORF">METZ01_LOCUS500</name>
</gene>
<organism evidence="7">
    <name type="scientific">marine metagenome</name>
    <dbReference type="NCBI Taxonomy" id="408172"/>
    <lineage>
        <taxon>unclassified sequences</taxon>
        <taxon>metagenomes</taxon>
        <taxon>ecological metagenomes</taxon>
    </lineage>
</organism>
<name>A0A381MZA0_9ZZZZ</name>
<dbReference type="GO" id="GO:0006096">
    <property type="term" value="P:glycolytic process"/>
    <property type="evidence" value="ECO:0007669"/>
    <property type="project" value="UniProtKB-KW"/>
</dbReference>
<dbReference type="PROSITE" id="PS00171">
    <property type="entry name" value="TIM_1"/>
    <property type="match status" value="1"/>
</dbReference>
<dbReference type="GO" id="GO:0006094">
    <property type="term" value="P:gluconeogenesis"/>
    <property type="evidence" value="ECO:0007669"/>
    <property type="project" value="UniProtKB-KW"/>
</dbReference>
<dbReference type="PANTHER" id="PTHR21139:SF42">
    <property type="entry name" value="TRIOSEPHOSPHATE ISOMERASE"/>
    <property type="match status" value="1"/>
</dbReference>
<evidence type="ECO:0000256" key="5">
    <source>
        <dbReference type="ARBA" id="ARBA00023152"/>
    </source>
</evidence>
<evidence type="ECO:0000256" key="2">
    <source>
        <dbReference type="ARBA" id="ARBA00011940"/>
    </source>
</evidence>
<dbReference type="InterPro" id="IPR013785">
    <property type="entry name" value="Aldolase_TIM"/>
</dbReference>
<dbReference type="Pfam" id="PF00121">
    <property type="entry name" value="TIM"/>
    <property type="match status" value="1"/>
</dbReference>
<protein>
    <recommendedName>
        <fullName evidence="2">triose-phosphate isomerase</fullName>
        <ecNumber evidence="2">5.3.1.1</ecNumber>
    </recommendedName>
</protein>
<evidence type="ECO:0000313" key="7">
    <source>
        <dbReference type="EMBL" id="SUZ47646.1"/>
    </source>
</evidence>
<dbReference type="PROSITE" id="PS51440">
    <property type="entry name" value="TIM_2"/>
    <property type="match status" value="1"/>
</dbReference>
<dbReference type="GO" id="GO:0019563">
    <property type="term" value="P:glycerol catabolic process"/>
    <property type="evidence" value="ECO:0007669"/>
    <property type="project" value="TreeGrafter"/>
</dbReference>
<evidence type="ECO:0000256" key="6">
    <source>
        <dbReference type="ARBA" id="ARBA00023235"/>
    </source>
</evidence>
<dbReference type="InterPro" id="IPR000652">
    <property type="entry name" value="Triosephosphate_isomerase"/>
</dbReference>
<dbReference type="PANTHER" id="PTHR21139">
    <property type="entry name" value="TRIOSEPHOSPHATE ISOMERASE"/>
    <property type="match status" value="1"/>
</dbReference>
<sequence length="252" mass="27405">MSLTPIVAGNWKMHKTPSEGASFIELTKNLLLDIEHVSVIFAPPFTGLFDLNVKPPFYSAAQNCHWEQTGAFTGEISVSMIRDCGAEFVIIGHSERRHVFGESDEWINRKVKAVLAGNMKPILCIGELLNQREAGQTEMVLKSQLEQGLAGVEALENIVIAYEPVWAIGTGVTANANQVESAHSSVRNILKELYPESDTIHVLYGGSVKSGNAEELIQIPGVNGFLIGGASLDVESFASITRTVETVQLRTL</sequence>
<keyword evidence="5" id="KW-0324">Glycolysis</keyword>
<dbReference type="GO" id="GO:0005829">
    <property type="term" value="C:cytosol"/>
    <property type="evidence" value="ECO:0007669"/>
    <property type="project" value="TreeGrafter"/>
</dbReference>
<keyword evidence="6" id="KW-0413">Isomerase</keyword>
<dbReference type="EC" id="5.3.1.1" evidence="2"/>